<comment type="subcellular location">
    <subcellularLocation>
        <location evidence="1">Cell membrane</location>
        <topology evidence="1">Single-pass type I membrane protein</topology>
    </subcellularLocation>
</comment>
<keyword evidence="8 12" id="KW-1133">Transmembrane helix</keyword>
<proteinExistence type="inferred from homology"/>
<evidence type="ECO:0000256" key="4">
    <source>
        <dbReference type="ARBA" id="ARBA00022614"/>
    </source>
</evidence>
<gene>
    <name evidence="15" type="ORF">GIB67_011161</name>
</gene>
<evidence type="ECO:0000256" key="3">
    <source>
        <dbReference type="ARBA" id="ARBA00022475"/>
    </source>
</evidence>
<keyword evidence="6 13" id="KW-0732">Signal</keyword>
<dbReference type="FunFam" id="3.80.10.10:FF:000095">
    <property type="entry name" value="LRR receptor-like serine/threonine-protein kinase GSO1"/>
    <property type="match status" value="2"/>
</dbReference>
<dbReference type="SUPFAM" id="SSF52047">
    <property type="entry name" value="RNI-like"/>
    <property type="match status" value="1"/>
</dbReference>
<evidence type="ECO:0000256" key="9">
    <source>
        <dbReference type="ARBA" id="ARBA00023136"/>
    </source>
</evidence>
<evidence type="ECO:0000256" key="2">
    <source>
        <dbReference type="ARBA" id="ARBA00009592"/>
    </source>
</evidence>
<dbReference type="PANTHER" id="PTHR48063">
    <property type="entry name" value="LRR RECEPTOR-LIKE KINASE"/>
    <property type="match status" value="1"/>
</dbReference>
<dbReference type="Pfam" id="PF13855">
    <property type="entry name" value="LRR_8"/>
    <property type="match status" value="1"/>
</dbReference>
<dbReference type="SMART" id="SM00369">
    <property type="entry name" value="LRR_TYP"/>
    <property type="match status" value="8"/>
</dbReference>
<accession>A0A7J7PAS3</accession>
<dbReference type="EMBL" id="JACGCM010000115">
    <property type="protein sequence ID" value="KAF6176372.1"/>
    <property type="molecule type" value="Genomic_DNA"/>
</dbReference>
<dbReference type="InterPro" id="IPR032675">
    <property type="entry name" value="LRR_dom_sf"/>
</dbReference>
<evidence type="ECO:0000313" key="16">
    <source>
        <dbReference type="Proteomes" id="UP000541444"/>
    </source>
</evidence>
<keyword evidence="5 12" id="KW-0812">Transmembrane</keyword>
<keyword evidence="4" id="KW-0433">Leucine-rich repeat</keyword>
<keyword evidence="7" id="KW-0677">Repeat</keyword>
<evidence type="ECO:0000256" key="13">
    <source>
        <dbReference type="SAM" id="SignalP"/>
    </source>
</evidence>
<keyword evidence="16" id="KW-1185">Reference proteome</keyword>
<dbReference type="FunFam" id="3.80.10.10:FF:001347">
    <property type="entry name" value="LRR receptor-like serine/threonine-protein kinase GSO2"/>
    <property type="match status" value="1"/>
</dbReference>
<dbReference type="GO" id="GO:0005886">
    <property type="term" value="C:plasma membrane"/>
    <property type="evidence" value="ECO:0007669"/>
    <property type="project" value="UniProtKB-SubCell"/>
</dbReference>
<dbReference type="Pfam" id="PF00560">
    <property type="entry name" value="LRR_1"/>
    <property type="match status" value="11"/>
</dbReference>
<keyword evidence="11" id="KW-0325">Glycoprotein</keyword>
<dbReference type="Gene3D" id="3.80.10.10">
    <property type="entry name" value="Ribonuclease Inhibitor"/>
    <property type="match status" value="4"/>
</dbReference>
<evidence type="ECO:0000259" key="14">
    <source>
        <dbReference type="Pfam" id="PF08263"/>
    </source>
</evidence>
<dbReference type="PANTHER" id="PTHR48063:SF98">
    <property type="entry name" value="LRR RECEPTOR-LIKE SERINE_THREONINE-PROTEIN KINASE FLS2"/>
    <property type="match status" value="1"/>
</dbReference>
<evidence type="ECO:0000256" key="10">
    <source>
        <dbReference type="ARBA" id="ARBA00023170"/>
    </source>
</evidence>
<evidence type="ECO:0000313" key="15">
    <source>
        <dbReference type="EMBL" id="KAF6176372.1"/>
    </source>
</evidence>
<dbReference type="Pfam" id="PF08263">
    <property type="entry name" value="LRRNT_2"/>
    <property type="match status" value="1"/>
</dbReference>
<evidence type="ECO:0000256" key="7">
    <source>
        <dbReference type="ARBA" id="ARBA00022737"/>
    </source>
</evidence>
<protein>
    <recommendedName>
        <fullName evidence="14">Leucine-rich repeat-containing N-terminal plant-type domain-containing protein</fullName>
    </recommendedName>
</protein>
<evidence type="ECO:0000256" key="5">
    <source>
        <dbReference type="ARBA" id="ARBA00022692"/>
    </source>
</evidence>
<evidence type="ECO:0000256" key="12">
    <source>
        <dbReference type="SAM" id="Phobius"/>
    </source>
</evidence>
<feature type="domain" description="Leucine-rich repeat-containing N-terminal plant-type" evidence="14">
    <location>
        <begin position="37"/>
        <end position="72"/>
    </location>
</feature>
<evidence type="ECO:0000256" key="6">
    <source>
        <dbReference type="ARBA" id="ARBA00022729"/>
    </source>
</evidence>
<keyword evidence="10" id="KW-0675">Receptor</keyword>
<keyword evidence="9 12" id="KW-0472">Membrane</keyword>
<dbReference type="InterPro" id="IPR001611">
    <property type="entry name" value="Leu-rich_rpt"/>
</dbReference>
<dbReference type="InterPro" id="IPR046956">
    <property type="entry name" value="RLP23-like"/>
</dbReference>
<dbReference type="InterPro" id="IPR003591">
    <property type="entry name" value="Leu-rich_rpt_typical-subtyp"/>
</dbReference>
<dbReference type="Pfam" id="PF13516">
    <property type="entry name" value="LRR_6"/>
    <property type="match status" value="1"/>
</dbReference>
<feature type="transmembrane region" description="Helical" evidence="12">
    <location>
        <begin position="880"/>
        <end position="902"/>
    </location>
</feature>
<feature type="signal peptide" evidence="13">
    <location>
        <begin position="1"/>
        <end position="24"/>
    </location>
</feature>
<dbReference type="Proteomes" id="UP000541444">
    <property type="component" value="Unassembled WGS sequence"/>
</dbReference>
<evidence type="ECO:0000256" key="8">
    <source>
        <dbReference type="ARBA" id="ARBA00022989"/>
    </source>
</evidence>
<name>A0A7J7PAS3_9MAGN</name>
<comment type="similarity">
    <text evidence="2">Belongs to the RLP family.</text>
</comment>
<dbReference type="OrthoDB" id="1600340at2759"/>
<evidence type="ECO:0000256" key="11">
    <source>
        <dbReference type="ARBA" id="ARBA00023180"/>
    </source>
</evidence>
<keyword evidence="3" id="KW-1003">Cell membrane</keyword>
<comment type="caution">
    <text evidence="15">The sequence shown here is derived from an EMBL/GenBank/DDBJ whole genome shotgun (WGS) entry which is preliminary data.</text>
</comment>
<sequence length="927" mass="103790">MDKSSHFIVSIVLFLFTIINFSWSQGDQRNVICTKIERDALLNFKKGLNDSSNRLSSWAGEECCTWMGVQCNNATRHVIHLDLRNTYGWESQLSGYVSSSLLELKHLSYLDLSWNNFGGSHVPPFLGSLHNLRYLDLSEAGFDGVESLQWVSHLSSLQYLDMTRVRIVNSSDWLNMPPSLLKLRLSECDLDGIPSLSNVNFTSLVSLDLSWNHINSSIPNWLFNHRDLASLNLGGNNFHGPIPGAFVNLNSLKVLDLSLNHFNPKVLPYWIYNLTNLVHLDLSNNDLQGRILNDIGNLTSLNYLDLRYNKLEDELPSTLGNLCSLEYVDLSYNDFTGEMFRFLKNSSQCIVHSLRYLVLESNQLSGPIPESLGLISRLERFHISNNSLKGVLTEVHFGNLRSLDSLDMSSNLLVLNVSSNWVPPFRLEGKLRMGSCQMGPQFPTWLKTQRNFTELDLSNAGIADFIPNWFWNLPSKVSFVDLSENHIKGVLPNPLKFGNLQTSTDVYLGSNHLEGALPRLSSKVSILDLTNNKLSGSISPFLCNPMEEDNWLANLDLSHNFLSGELPQCWMHWKFLQLIKLGHNSLTGTIPSSIGSLVSLISLNLRNNNLYGEIPSSVRNLTNLMVIDIGLNNFSGNIPTWVGKSFPNLIVLVLRANKFKGVIPLELCRVSSLQILDLAHNNLSGTIPRCLYNLSAMATEKNTSNAYLYRTPVMPNGDWLGDLNDEIQLMVKGVEREYSKTLTLVTSLDLSSNNLTGKIPMEITSLLSLQSLNFSGNHLTGKIPIKIGNMRSMESLDFSVNHLSGVIPPSFSNLSFLSSLNLAYNNLSGVIPLTTQFQTFNASSYIGNPELCGPPLKKKCKEAETSPGQDADSEESEVDWLYVSMALGFVVGFCGFFMILLFKKSWRFALFGFVEDMTDKLCIMCKL</sequence>
<dbReference type="InterPro" id="IPR013210">
    <property type="entry name" value="LRR_N_plant-typ"/>
</dbReference>
<dbReference type="AlphaFoldDB" id="A0A7J7PAS3"/>
<evidence type="ECO:0000256" key="1">
    <source>
        <dbReference type="ARBA" id="ARBA00004251"/>
    </source>
</evidence>
<dbReference type="FunFam" id="3.80.10.10:FF:000111">
    <property type="entry name" value="LRR receptor-like serine/threonine-protein kinase ERECTA"/>
    <property type="match status" value="1"/>
</dbReference>
<dbReference type="SUPFAM" id="SSF52058">
    <property type="entry name" value="L domain-like"/>
    <property type="match status" value="1"/>
</dbReference>
<organism evidence="15 16">
    <name type="scientific">Kingdonia uniflora</name>
    <dbReference type="NCBI Taxonomy" id="39325"/>
    <lineage>
        <taxon>Eukaryota</taxon>
        <taxon>Viridiplantae</taxon>
        <taxon>Streptophyta</taxon>
        <taxon>Embryophyta</taxon>
        <taxon>Tracheophyta</taxon>
        <taxon>Spermatophyta</taxon>
        <taxon>Magnoliopsida</taxon>
        <taxon>Ranunculales</taxon>
        <taxon>Circaeasteraceae</taxon>
        <taxon>Kingdonia</taxon>
    </lineage>
</organism>
<feature type="chain" id="PRO_5029501857" description="Leucine-rich repeat-containing N-terminal plant-type domain-containing protein" evidence="13">
    <location>
        <begin position="25"/>
        <end position="927"/>
    </location>
</feature>
<reference evidence="15 16" key="1">
    <citation type="journal article" date="2020" name="IScience">
        <title>Genome Sequencing of the Endangered Kingdonia uniflora (Circaeasteraceae, Ranunculales) Reveals Potential Mechanisms of Evolutionary Specialization.</title>
        <authorList>
            <person name="Sun Y."/>
            <person name="Deng T."/>
            <person name="Zhang A."/>
            <person name="Moore M.J."/>
            <person name="Landis J.B."/>
            <person name="Lin N."/>
            <person name="Zhang H."/>
            <person name="Zhang X."/>
            <person name="Huang J."/>
            <person name="Zhang X."/>
            <person name="Sun H."/>
            <person name="Wang H."/>
        </authorList>
    </citation>
    <scope>NUCLEOTIDE SEQUENCE [LARGE SCALE GENOMIC DNA]</scope>
    <source>
        <strain evidence="15">TB1705</strain>
        <tissue evidence="15">Leaf</tissue>
    </source>
</reference>